<dbReference type="PRINTS" id="PR00455">
    <property type="entry name" value="HTHTETR"/>
</dbReference>
<dbReference type="InterPro" id="IPR009057">
    <property type="entry name" value="Homeodomain-like_sf"/>
</dbReference>
<protein>
    <submittedName>
        <fullName evidence="7">TetR/AcrR family transcriptional regulator</fullName>
    </submittedName>
</protein>
<dbReference type="InterPro" id="IPR001647">
    <property type="entry name" value="HTH_TetR"/>
</dbReference>
<feature type="region of interest" description="Disordered" evidence="5">
    <location>
        <begin position="200"/>
        <end position="237"/>
    </location>
</feature>
<dbReference type="Proteomes" id="UP001198565">
    <property type="component" value="Unassembled WGS sequence"/>
</dbReference>
<feature type="compositionally biased region" description="Polar residues" evidence="5">
    <location>
        <begin position="1"/>
        <end position="11"/>
    </location>
</feature>
<dbReference type="InterPro" id="IPR049445">
    <property type="entry name" value="TetR_SbtR-like_C"/>
</dbReference>
<comment type="caution">
    <text evidence="7">The sequence shown here is derived from an EMBL/GenBank/DDBJ whole genome shotgun (WGS) entry which is preliminary data.</text>
</comment>
<keyword evidence="1" id="KW-0805">Transcription regulation</keyword>
<dbReference type="Gene3D" id="1.10.357.10">
    <property type="entry name" value="Tetracycline Repressor, domain 2"/>
    <property type="match status" value="1"/>
</dbReference>
<sequence length="237" mass="24597">MTGAESSSTPGTGPAPGARKRAARADALRNRDKLVAAARAAFTASGDTTPLEAVARDAGVGIGTLYRHFPTREALVEAVYAAELDDVTGSVPRLIAELPPVDALRAWMRRYAAFVATKRGMADVLRAGWASGRIATPDTRRRIGEAIGTLLARGAEEGTIRDDVAADDVTVMLLGIFLTAATTEAPEQTERLLDLVIDALRPPLSGPRPDPTPPAADGDGAGGSRRSRGCPPPPAAG</sequence>
<dbReference type="InterPro" id="IPR050109">
    <property type="entry name" value="HTH-type_TetR-like_transc_reg"/>
</dbReference>
<feature type="DNA-binding region" description="H-T-H motif" evidence="4">
    <location>
        <begin position="50"/>
        <end position="69"/>
    </location>
</feature>
<proteinExistence type="predicted"/>
<evidence type="ECO:0000256" key="1">
    <source>
        <dbReference type="ARBA" id="ARBA00023015"/>
    </source>
</evidence>
<evidence type="ECO:0000256" key="5">
    <source>
        <dbReference type="SAM" id="MobiDB-lite"/>
    </source>
</evidence>
<feature type="compositionally biased region" description="Pro residues" evidence="5">
    <location>
        <begin position="204"/>
        <end position="214"/>
    </location>
</feature>
<name>A0ABS7QYY5_9ACTN</name>
<evidence type="ECO:0000256" key="3">
    <source>
        <dbReference type="ARBA" id="ARBA00023163"/>
    </source>
</evidence>
<evidence type="ECO:0000313" key="7">
    <source>
        <dbReference type="EMBL" id="MBY8888428.1"/>
    </source>
</evidence>
<dbReference type="PROSITE" id="PS50977">
    <property type="entry name" value="HTH_TETR_2"/>
    <property type="match status" value="1"/>
</dbReference>
<reference evidence="7 8" key="1">
    <citation type="submission" date="2021-08" db="EMBL/GenBank/DDBJ databases">
        <title>Streptomyces sp. PTM05 isolated from lichen.</title>
        <authorList>
            <person name="Somphong A."/>
            <person name="Phongsopitanun W."/>
            <person name="Tanasupawat S."/>
        </authorList>
    </citation>
    <scope>NUCLEOTIDE SEQUENCE [LARGE SCALE GENOMIC DNA]</scope>
    <source>
        <strain evidence="7 8">Ptm05</strain>
    </source>
</reference>
<dbReference type="PANTHER" id="PTHR30055:SF234">
    <property type="entry name" value="HTH-TYPE TRANSCRIPTIONAL REGULATOR BETI"/>
    <property type="match status" value="1"/>
</dbReference>
<gene>
    <name evidence="7" type="ORF">K7472_26820</name>
</gene>
<dbReference type="SUPFAM" id="SSF48498">
    <property type="entry name" value="Tetracyclin repressor-like, C-terminal domain"/>
    <property type="match status" value="1"/>
</dbReference>
<dbReference type="Pfam" id="PF00440">
    <property type="entry name" value="TetR_N"/>
    <property type="match status" value="1"/>
</dbReference>
<dbReference type="EMBL" id="JAINVZ010000024">
    <property type="protein sequence ID" value="MBY8888428.1"/>
    <property type="molecule type" value="Genomic_DNA"/>
</dbReference>
<evidence type="ECO:0000259" key="6">
    <source>
        <dbReference type="PROSITE" id="PS50977"/>
    </source>
</evidence>
<dbReference type="Pfam" id="PF21597">
    <property type="entry name" value="TetR_C_43"/>
    <property type="match status" value="1"/>
</dbReference>
<organism evidence="7 8">
    <name type="scientific">Streptantibioticus parmotrematis</name>
    <dbReference type="NCBI Taxonomy" id="2873249"/>
    <lineage>
        <taxon>Bacteria</taxon>
        <taxon>Bacillati</taxon>
        <taxon>Actinomycetota</taxon>
        <taxon>Actinomycetes</taxon>
        <taxon>Kitasatosporales</taxon>
        <taxon>Streptomycetaceae</taxon>
        <taxon>Streptantibioticus</taxon>
    </lineage>
</organism>
<feature type="domain" description="HTH tetR-type" evidence="6">
    <location>
        <begin position="28"/>
        <end position="87"/>
    </location>
</feature>
<dbReference type="RefSeq" id="WP_222981153.1">
    <property type="nucleotide sequence ID" value="NZ_JAINVZ010000024.1"/>
</dbReference>
<dbReference type="SUPFAM" id="SSF46689">
    <property type="entry name" value="Homeodomain-like"/>
    <property type="match status" value="1"/>
</dbReference>
<evidence type="ECO:0000256" key="2">
    <source>
        <dbReference type="ARBA" id="ARBA00023125"/>
    </source>
</evidence>
<evidence type="ECO:0000313" key="8">
    <source>
        <dbReference type="Proteomes" id="UP001198565"/>
    </source>
</evidence>
<evidence type="ECO:0000256" key="4">
    <source>
        <dbReference type="PROSITE-ProRule" id="PRU00335"/>
    </source>
</evidence>
<keyword evidence="3" id="KW-0804">Transcription</keyword>
<dbReference type="InterPro" id="IPR036271">
    <property type="entry name" value="Tet_transcr_reg_TetR-rel_C_sf"/>
</dbReference>
<accession>A0ABS7QYY5</accession>
<keyword evidence="2 4" id="KW-0238">DNA-binding</keyword>
<feature type="region of interest" description="Disordered" evidence="5">
    <location>
        <begin position="1"/>
        <end position="24"/>
    </location>
</feature>
<keyword evidence="8" id="KW-1185">Reference proteome</keyword>
<dbReference type="PANTHER" id="PTHR30055">
    <property type="entry name" value="HTH-TYPE TRANSCRIPTIONAL REGULATOR RUTR"/>
    <property type="match status" value="1"/>
</dbReference>